<evidence type="ECO:0000256" key="1">
    <source>
        <dbReference type="SAM" id="MobiDB-lite"/>
    </source>
</evidence>
<dbReference type="InParanoid" id="A0A251U2F0"/>
<evidence type="ECO:0000313" key="2">
    <source>
        <dbReference type="EMBL" id="OTG17537.1"/>
    </source>
</evidence>
<keyword evidence="3" id="KW-1185">Reference proteome</keyword>
<reference evidence="3" key="1">
    <citation type="journal article" date="2017" name="Nature">
        <title>The sunflower genome provides insights into oil metabolism, flowering and Asterid evolution.</title>
        <authorList>
            <person name="Badouin H."/>
            <person name="Gouzy J."/>
            <person name="Grassa C.J."/>
            <person name="Murat F."/>
            <person name="Staton S.E."/>
            <person name="Cottret L."/>
            <person name="Lelandais-Briere C."/>
            <person name="Owens G.L."/>
            <person name="Carrere S."/>
            <person name="Mayjonade B."/>
            <person name="Legrand L."/>
            <person name="Gill N."/>
            <person name="Kane N.C."/>
            <person name="Bowers J.E."/>
            <person name="Hubner S."/>
            <person name="Bellec A."/>
            <person name="Berard A."/>
            <person name="Berges H."/>
            <person name="Blanchet N."/>
            <person name="Boniface M.C."/>
            <person name="Brunel D."/>
            <person name="Catrice O."/>
            <person name="Chaidir N."/>
            <person name="Claudel C."/>
            <person name="Donnadieu C."/>
            <person name="Faraut T."/>
            <person name="Fievet G."/>
            <person name="Helmstetter N."/>
            <person name="King M."/>
            <person name="Knapp S.J."/>
            <person name="Lai Z."/>
            <person name="Le Paslier M.C."/>
            <person name="Lippi Y."/>
            <person name="Lorenzon L."/>
            <person name="Mandel J.R."/>
            <person name="Marage G."/>
            <person name="Marchand G."/>
            <person name="Marquand E."/>
            <person name="Bret-Mestries E."/>
            <person name="Morien E."/>
            <person name="Nambeesan S."/>
            <person name="Nguyen T."/>
            <person name="Pegot-Espagnet P."/>
            <person name="Pouilly N."/>
            <person name="Raftis F."/>
            <person name="Sallet E."/>
            <person name="Schiex T."/>
            <person name="Thomas J."/>
            <person name="Vandecasteele C."/>
            <person name="Vares D."/>
            <person name="Vear F."/>
            <person name="Vautrin S."/>
            <person name="Crespi M."/>
            <person name="Mangin B."/>
            <person name="Burke J.M."/>
            <person name="Salse J."/>
            <person name="Munos S."/>
            <person name="Vincourt P."/>
            <person name="Rieseberg L.H."/>
            <person name="Langlade N.B."/>
        </authorList>
    </citation>
    <scope>NUCLEOTIDE SEQUENCE [LARGE SCALE GENOMIC DNA]</scope>
    <source>
        <strain evidence="3">cv. SF193</strain>
    </source>
</reference>
<accession>A0A251U2F0</accession>
<feature type="region of interest" description="Disordered" evidence="1">
    <location>
        <begin position="53"/>
        <end position="77"/>
    </location>
</feature>
<dbReference type="Proteomes" id="UP000215914">
    <property type="component" value="Chromosome 8"/>
</dbReference>
<evidence type="ECO:0000313" key="3">
    <source>
        <dbReference type="Proteomes" id="UP000215914"/>
    </source>
</evidence>
<protein>
    <submittedName>
        <fullName evidence="2">Uncharacterized protein</fullName>
    </submittedName>
</protein>
<name>A0A251U2F0_HELAN</name>
<sequence>MITWTVLASTYHSTPVEVSLSSRMIGRDLARHHGGRHSVFPGVIWIRLSERHGGRHSVSGGSSIKLKPTCPNKPCGA</sequence>
<gene>
    <name evidence="2" type="ORF">HannXRQ_Chr08g0213261</name>
</gene>
<organism evidence="2 3">
    <name type="scientific">Helianthus annuus</name>
    <name type="common">Common sunflower</name>
    <dbReference type="NCBI Taxonomy" id="4232"/>
    <lineage>
        <taxon>Eukaryota</taxon>
        <taxon>Viridiplantae</taxon>
        <taxon>Streptophyta</taxon>
        <taxon>Embryophyta</taxon>
        <taxon>Tracheophyta</taxon>
        <taxon>Spermatophyta</taxon>
        <taxon>Magnoliopsida</taxon>
        <taxon>eudicotyledons</taxon>
        <taxon>Gunneridae</taxon>
        <taxon>Pentapetalae</taxon>
        <taxon>asterids</taxon>
        <taxon>campanulids</taxon>
        <taxon>Asterales</taxon>
        <taxon>Asteraceae</taxon>
        <taxon>Asteroideae</taxon>
        <taxon>Heliantheae alliance</taxon>
        <taxon>Heliantheae</taxon>
        <taxon>Helianthus</taxon>
    </lineage>
</organism>
<dbReference type="EMBL" id="CM007897">
    <property type="protein sequence ID" value="OTG17537.1"/>
    <property type="molecule type" value="Genomic_DNA"/>
</dbReference>
<proteinExistence type="predicted"/>
<dbReference type="AlphaFoldDB" id="A0A251U2F0"/>